<dbReference type="EMBL" id="LXQA010867916">
    <property type="protein sequence ID" value="MCI74791.1"/>
    <property type="molecule type" value="Genomic_DNA"/>
</dbReference>
<proteinExistence type="predicted"/>
<evidence type="ECO:0000313" key="1">
    <source>
        <dbReference type="EMBL" id="MCI74791.1"/>
    </source>
</evidence>
<accession>A0A392UMJ4</accession>
<sequence length="25" mass="2787">MKTGGQVIYGGPLGRNSEKLIEYFE</sequence>
<reference evidence="1 2" key="1">
    <citation type="journal article" date="2018" name="Front. Plant Sci.">
        <title>Red Clover (Trifolium pratense) and Zigzag Clover (T. medium) - A Picture of Genomic Similarities and Differences.</title>
        <authorList>
            <person name="Dluhosova J."/>
            <person name="Istvanek J."/>
            <person name="Nedelnik J."/>
            <person name="Repkova J."/>
        </authorList>
    </citation>
    <scope>NUCLEOTIDE SEQUENCE [LARGE SCALE GENOMIC DNA]</scope>
    <source>
        <strain evidence="2">cv. 10/8</strain>
        <tissue evidence="1">Leaf</tissue>
    </source>
</reference>
<comment type="caution">
    <text evidence="1">The sequence shown here is derived from an EMBL/GenBank/DDBJ whole genome shotgun (WGS) entry which is preliminary data.</text>
</comment>
<protein>
    <submittedName>
        <fullName evidence="1">Uncharacterized protein</fullName>
    </submittedName>
</protein>
<evidence type="ECO:0000313" key="2">
    <source>
        <dbReference type="Proteomes" id="UP000265520"/>
    </source>
</evidence>
<dbReference type="Proteomes" id="UP000265520">
    <property type="component" value="Unassembled WGS sequence"/>
</dbReference>
<name>A0A392UMJ4_9FABA</name>
<organism evidence="1 2">
    <name type="scientific">Trifolium medium</name>
    <dbReference type="NCBI Taxonomy" id="97028"/>
    <lineage>
        <taxon>Eukaryota</taxon>
        <taxon>Viridiplantae</taxon>
        <taxon>Streptophyta</taxon>
        <taxon>Embryophyta</taxon>
        <taxon>Tracheophyta</taxon>
        <taxon>Spermatophyta</taxon>
        <taxon>Magnoliopsida</taxon>
        <taxon>eudicotyledons</taxon>
        <taxon>Gunneridae</taxon>
        <taxon>Pentapetalae</taxon>
        <taxon>rosids</taxon>
        <taxon>fabids</taxon>
        <taxon>Fabales</taxon>
        <taxon>Fabaceae</taxon>
        <taxon>Papilionoideae</taxon>
        <taxon>50 kb inversion clade</taxon>
        <taxon>NPAAA clade</taxon>
        <taxon>Hologalegina</taxon>
        <taxon>IRL clade</taxon>
        <taxon>Trifolieae</taxon>
        <taxon>Trifolium</taxon>
    </lineage>
</organism>
<dbReference type="AlphaFoldDB" id="A0A392UMJ4"/>
<feature type="non-terminal residue" evidence="1">
    <location>
        <position position="25"/>
    </location>
</feature>
<keyword evidence="2" id="KW-1185">Reference proteome</keyword>